<name>A0A136A3Y0_9ALTE</name>
<dbReference type="PIRSF" id="PIRSF037004">
    <property type="entry name" value="UCP037004"/>
    <property type="match status" value="1"/>
</dbReference>
<dbReference type="Pfam" id="PF08349">
    <property type="entry name" value="DUF1722"/>
    <property type="match status" value="1"/>
</dbReference>
<accession>A0A136A3Y0</accession>
<dbReference type="PANTHER" id="PTHR30087">
    <property type="entry name" value="INNER MEMBRANE PROTEIN"/>
    <property type="match status" value="1"/>
</dbReference>
<organism evidence="2 3">
    <name type="scientific">Paraglaciecola hydrolytica</name>
    <dbReference type="NCBI Taxonomy" id="1799789"/>
    <lineage>
        <taxon>Bacteria</taxon>
        <taxon>Pseudomonadati</taxon>
        <taxon>Pseudomonadota</taxon>
        <taxon>Gammaproteobacteria</taxon>
        <taxon>Alteromonadales</taxon>
        <taxon>Alteromonadaceae</taxon>
        <taxon>Paraglaciecola</taxon>
    </lineage>
</organism>
<dbReference type="InterPro" id="IPR007553">
    <property type="entry name" value="2-thiour_desulf"/>
</dbReference>
<dbReference type="Proteomes" id="UP000070299">
    <property type="component" value="Unassembled WGS sequence"/>
</dbReference>
<dbReference type="InterPro" id="IPR013560">
    <property type="entry name" value="DUF1722"/>
</dbReference>
<keyword evidence="3" id="KW-1185">Reference proteome</keyword>
<evidence type="ECO:0000313" key="3">
    <source>
        <dbReference type="Proteomes" id="UP000070299"/>
    </source>
</evidence>
<reference evidence="3" key="1">
    <citation type="submission" date="2016-02" db="EMBL/GenBank/DDBJ databases">
        <authorList>
            <person name="Schultz-Johansen M."/>
            <person name="Glaring M.A."/>
            <person name="Bech P.K."/>
            <person name="Stougaard P."/>
        </authorList>
    </citation>
    <scope>NUCLEOTIDE SEQUENCE [LARGE SCALE GENOMIC DNA]</scope>
    <source>
        <strain evidence="3">S66</strain>
    </source>
</reference>
<dbReference type="RefSeq" id="WP_068373369.1">
    <property type="nucleotide sequence ID" value="NZ_LSNE01000003.1"/>
</dbReference>
<protein>
    <recommendedName>
        <fullName evidence="1">DUF1722 domain-containing protein</fullName>
    </recommendedName>
</protein>
<evidence type="ECO:0000313" key="2">
    <source>
        <dbReference type="EMBL" id="KXI29929.1"/>
    </source>
</evidence>
<evidence type="ECO:0000259" key="1">
    <source>
        <dbReference type="Pfam" id="PF08349"/>
    </source>
</evidence>
<dbReference type="EMBL" id="LSNE01000003">
    <property type="protein sequence ID" value="KXI29929.1"/>
    <property type="molecule type" value="Genomic_DNA"/>
</dbReference>
<comment type="caution">
    <text evidence="2">The sequence shown here is derived from an EMBL/GenBank/DDBJ whole genome shotgun (WGS) entry which is preliminary data.</text>
</comment>
<dbReference type="Pfam" id="PF04463">
    <property type="entry name" value="2-thiour_desulf"/>
    <property type="match status" value="1"/>
</dbReference>
<dbReference type="OrthoDB" id="495783at2"/>
<sequence>MQQLPIFIGISACLTGQKVRFDAGHKRSAFCMEQLEPYVQYRAFCPEVAIGLPTPRPAIRQVKVGERIEVQQNDGTGDVYGELHDYGNKIAAQQRDLSGFIFCAKSPSCGTERVKVYHQQGQPADYDGIGIFAKAIMENQPNLPVEDSGRLIDAQLRENFVLRVFTYNKWLNLLSSGLTKHKLITFHSQHKYLLMSHDPVAYKTIGKLLGESKQALDELQQSYISMLMAALKKVASRKNHVNTLHHLQGYFQRNLDAKQKRELTEKIHDYRLGLSPLLVPLTLINHYLSEFPNPYLASQVYLAPYPKELPLRYSF</sequence>
<dbReference type="InterPro" id="IPR017087">
    <property type="entry name" value="UCP037004"/>
</dbReference>
<feature type="domain" description="DUF1722" evidence="1">
    <location>
        <begin position="191"/>
        <end position="306"/>
    </location>
</feature>
<dbReference type="AlphaFoldDB" id="A0A136A3Y0"/>
<dbReference type="PANTHER" id="PTHR30087:SF0">
    <property type="entry name" value="INNER MEMBRANE PROTEIN"/>
    <property type="match status" value="1"/>
</dbReference>
<dbReference type="STRING" id="1799789.AX660_07880"/>
<gene>
    <name evidence="2" type="ORF">AX660_07880</name>
</gene>
<proteinExistence type="predicted"/>